<accession>A0A9D4VTI8</accession>
<feature type="region of interest" description="Disordered" evidence="1">
    <location>
        <begin position="197"/>
        <end position="243"/>
    </location>
</feature>
<evidence type="ECO:0000313" key="3">
    <source>
        <dbReference type="Proteomes" id="UP001058974"/>
    </source>
</evidence>
<proteinExistence type="predicted"/>
<evidence type="ECO:0000313" key="2">
    <source>
        <dbReference type="EMBL" id="KAI5389895.1"/>
    </source>
</evidence>
<evidence type="ECO:0000256" key="1">
    <source>
        <dbReference type="SAM" id="MobiDB-lite"/>
    </source>
</evidence>
<feature type="compositionally biased region" description="Basic and acidic residues" evidence="1">
    <location>
        <begin position="232"/>
        <end position="243"/>
    </location>
</feature>
<dbReference type="AlphaFoldDB" id="A0A9D4VTI8"/>
<gene>
    <name evidence="2" type="ORF">KIW84_075273</name>
</gene>
<reference evidence="2 3" key="1">
    <citation type="journal article" date="2022" name="Nat. Genet.">
        <title>Improved pea reference genome and pan-genome highlight genomic features and evolutionary characteristics.</title>
        <authorList>
            <person name="Yang T."/>
            <person name="Liu R."/>
            <person name="Luo Y."/>
            <person name="Hu S."/>
            <person name="Wang D."/>
            <person name="Wang C."/>
            <person name="Pandey M.K."/>
            <person name="Ge S."/>
            <person name="Xu Q."/>
            <person name="Li N."/>
            <person name="Li G."/>
            <person name="Huang Y."/>
            <person name="Saxena R.K."/>
            <person name="Ji Y."/>
            <person name="Li M."/>
            <person name="Yan X."/>
            <person name="He Y."/>
            <person name="Liu Y."/>
            <person name="Wang X."/>
            <person name="Xiang C."/>
            <person name="Varshney R.K."/>
            <person name="Ding H."/>
            <person name="Gao S."/>
            <person name="Zong X."/>
        </authorList>
    </citation>
    <scope>NUCLEOTIDE SEQUENCE [LARGE SCALE GENOMIC DNA]</scope>
    <source>
        <strain evidence="2 3">cv. Zhongwan 6</strain>
    </source>
</reference>
<feature type="compositionally biased region" description="Acidic residues" evidence="1">
    <location>
        <begin position="154"/>
        <end position="172"/>
    </location>
</feature>
<feature type="compositionally biased region" description="Basic residues" evidence="1">
    <location>
        <begin position="197"/>
        <end position="210"/>
    </location>
</feature>
<keyword evidence="3" id="KW-1185">Reference proteome</keyword>
<protein>
    <submittedName>
        <fullName evidence="2">Uncharacterized protein</fullName>
    </submittedName>
</protein>
<dbReference type="EMBL" id="JAMSHJ010000007">
    <property type="protein sequence ID" value="KAI5389895.1"/>
    <property type="molecule type" value="Genomic_DNA"/>
</dbReference>
<feature type="compositionally biased region" description="Basic and acidic residues" evidence="1">
    <location>
        <begin position="211"/>
        <end position="221"/>
    </location>
</feature>
<name>A0A9D4VTI8_PEA</name>
<sequence>MECLVYYTGENEHVVEIDPDRRSLFEVTCIVKELTELEHAEYWVWWYNSDADKYSRMVSDSDADKVYAMIIKYAVHIYVEHKGKGNAKEADVGDFQEENVDGVEQVEEDNVGGFEQVEEDNVGGVEHVEEANVCDVEKVEEANVGGVEQVKDTEDSEDTDFEPDGLSFDDSEDERALGLDDCFGFIENKVKEKGKRGRIKVTARKHKHTPKKEMIINHASDELGSSDPDASGGEKEPKYPRIKMEDLDKNCKFKVGLESVSLEELKKQ</sequence>
<dbReference type="Gramene" id="Psat07G0527300-T1">
    <property type="protein sequence ID" value="KAI5389895.1"/>
    <property type="gene ID" value="KIW84_075273"/>
</dbReference>
<comment type="caution">
    <text evidence="2">The sequence shown here is derived from an EMBL/GenBank/DDBJ whole genome shotgun (WGS) entry which is preliminary data.</text>
</comment>
<organism evidence="2 3">
    <name type="scientific">Pisum sativum</name>
    <name type="common">Garden pea</name>
    <name type="synonym">Lathyrus oleraceus</name>
    <dbReference type="NCBI Taxonomy" id="3888"/>
    <lineage>
        <taxon>Eukaryota</taxon>
        <taxon>Viridiplantae</taxon>
        <taxon>Streptophyta</taxon>
        <taxon>Embryophyta</taxon>
        <taxon>Tracheophyta</taxon>
        <taxon>Spermatophyta</taxon>
        <taxon>Magnoliopsida</taxon>
        <taxon>eudicotyledons</taxon>
        <taxon>Gunneridae</taxon>
        <taxon>Pentapetalae</taxon>
        <taxon>rosids</taxon>
        <taxon>fabids</taxon>
        <taxon>Fabales</taxon>
        <taxon>Fabaceae</taxon>
        <taxon>Papilionoideae</taxon>
        <taxon>50 kb inversion clade</taxon>
        <taxon>NPAAA clade</taxon>
        <taxon>Hologalegina</taxon>
        <taxon>IRL clade</taxon>
        <taxon>Fabeae</taxon>
        <taxon>Lathyrus</taxon>
    </lineage>
</organism>
<dbReference type="Proteomes" id="UP001058974">
    <property type="component" value="Chromosome 7"/>
</dbReference>
<feature type="region of interest" description="Disordered" evidence="1">
    <location>
        <begin position="146"/>
        <end position="172"/>
    </location>
</feature>